<keyword evidence="8" id="KW-1185">Reference proteome</keyword>
<feature type="transmembrane region" description="Helical" evidence="6">
    <location>
        <begin position="214"/>
        <end position="235"/>
    </location>
</feature>
<feature type="transmembrane region" description="Helical" evidence="6">
    <location>
        <begin position="348"/>
        <end position="365"/>
    </location>
</feature>
<evidence type="ECO:0000256" key="3">
    <source>
        <dbReference type="ARBA" id="ARBA00022692"/>
    </source>
</evidence>
<feature type="transmembrane region" description="Helical" evidence="6">
    <location>
        <begin position="114"/>
        <end position="137"/>
    </location>
</feature>
<dbReference type="PANTHER" id="PTHR47089">
    <property type="entry name" value="ABC TRANSPORTER, PERMEASE PROTEIN"/>
    <property type="match status" value="1"/>
</dbReference>
<keyword evidence="2" id="KW-1003">Cell membrane</keyword>
<evidence type="ECO:0000256" key="2">
    <source>
        <dbReference type="ARBA" id="ARBA00022475"/>
    </source>
</evidence>
<dbReference type="KEGG" id="dmu:Desmu_0363"/>
<feature type="transmembrane region" description="Helical" evidence="6">
    <location>
        <begin position="12"/>
        <end position="34"/>
    </location>
</feature>
<proteinExistence type="predicted"/>
<feature type="transmembrane region" description="Helical" evidence="6">
    <location>
        <begin position="80"/>
        <end position="102"/>
    </location>
</feature>
<evidence type="ECO:0000256" key="5">
    <source>
        <dbReference type="ARBA" id="ARBA00023136"/>
    </source>
</evidence>
<feature type="transmembrane region" description="Helical" evidence="6">
    <location>
        <begin position="149"/>
        <end position="169"/>
    </location>
</feature>
<dbReference type="InterPro" id="IPR001851">
    <property type="entry name" value="ABC_transp_permease"/>
</dbReference>
<dbReference type="EMBL" id="CP002363">
    <property type="protein sequence ID" value="ADV64682.1"/>
    <property type="molecule type" value="Genomic_DNA"/>
</dbReference>
<gene>
    <name evidence="7" type="ordered locus">Desmu_0363</name>
</gene>
<sequence length="373" mass="40799" precursor="true">MRLLVMRRKEPLRYGTILIILLSLAVGVLLYTLILSLQGRSPVEVLYTITASFASPSVVKDFIILTMLGYALLVSFKGSLWNIGAEGQLFISTIPVIVLTLYVAPNPSTPLETIAVILASIVIATATGALWASAAGFIRAYLEVDEVPVTLILNYVAYYTVNILVIGPLKGTRVYGYNRTDEIPAAYRLYITGLQRTPAGNPVADTVMGFVYEALYYLPWLIAMVLIMVFTWFLLNKTQIGLRVRILGSNPDYLKSIGVNTRLTLVTALALSGAIVGFTSAFYTLSDLLRLSYPVEGQTAGYGYLAILVAWLSMLDYKLIPVSAYIIASLRTAGINLQVGGLGGLEQMLLLIGLILAVYTILRFLKDYEVRVG</sequence>
<dbReference type="OrthoDB" id="86231at2157"/>
<evidence type="ECO:0000256" key="6">
    <source>
        <dbReference type="SAM" id="Phobius"/>
    </source>
</evidence>
<comment type="subcellular location">
    <subcellularLocation>
        <location evidence="1">Cell membrane</location>
        <topology evidence="1">Multi-pass membrane protein</topology>
    </subcellularLocation>
</comment>
<feature type="transmembrane region" description="Helical" evidence="6">
    <location>
        <begin position="46"/>
        <end position="73"/>
    </location>
</feature>
<dbReference type="Proteomes" id="UP000001068">
    <property type="component" value="Chromosome"/>
</dbReference>
<reference evidence="8" key="1">
    <citation type="submission" date="2010-11" db="EMBL/GenBank/DDBJ databases">
        <title>The complete genome of Desulfurococcus mucosus DSM 2162.</title>
        <authorList>
            <consortium name="US DOE Joint Genome Institute (JGI-PGF)"/>
            <person name="Lucas S."/>
            <person name="Copeland A."/>
            <person name="Lapidus A."/>
            <person name="Bruce D."/>
            <person name="Goodwin L."/>
            <person name="Pitluck S."/>
            <person name="Kyrpides N."/>
            <person name="Mavromatis K."/>
            <person name="Pagani I."/>
            <person name="Ivanova N."/>
            <person name="Ovchinnikova G."/>
            <person name="Chertkov O."/>
            <person name="Held B."/>
            <person name="Brettin T."/>
            <person name="Detter J.C."/>
            <person name="Tapia R."/>
            <person name="Han C."/>
            <person name="Land M."/>
            <person name="Hauser L."/>
            <person name="Markowitz V."/>
            <person name="Cheng J.-F."/>
            <person name="Hugenholtz P."/>
            <person name="Woyke T."/>
            <person name="Wu D."/>
            <person name="Wirth R."/>
            <person name="Bilek Y."/>
            <person name="Hader T."/>
            <person name="Klenk H.-P."/>
            <person name="Eisen J.A."/>
        </authorList>
    </citation>
    <scope>NUCLEOTIDE SEQUENCE [LARGE SCALE GENOMIC DNA]</scope>
    <source>
        <strain evidence="8">ATCC 35584 / DSM 2162 / JCM 9187 / O7/1</strain>
    </source>
</reference>
<keyword evidence="3 6" id="KW-0812">Transmembrane</keyword>
<dbReference type="PANTHER" id="PTHR47089:SF1">
    <property type="entry name" value="GUANOSINE ABC TRANSPORTER PERMEASE PROTEIN NUPP"/>
    <property type="match status" value="1"/>
</dbReference>
<dbReference type="GO" id="GO:0022857">
    <property type="term" value="F:transmembrane transporter activity"/>
    <property type="evidence" value="ECO:0007669"/>
    <property type="project" value="InterPro"/>
</dbReference>
<keyword evidence="4 6" id="KW-1133">Transmembrane helix</keyword>
<keyword evidence="5 6" id="KW-0472">Membrane</keyword>
<dbReference type="eggNOG" id="arCOG00259">
    <property type="taxonomic scope" value="Archaea"/>
</dbReference>
<dbReference type="GeneID" id="10153056"/>
<evidence type="ECO:0000313" key="8">
    <source>
        <dbReference type="Proteomes" id="UP000001068"/>
    </source>
</evidence>
<dbReference type="AlphaFoldDB" id="E8R856"/>
<reference evidence="7 8" key="2">
    <citation type="journal article" date="2011" name="Stand. Genomic Sci.">
        <title>Complete genome sequence of Desulfurococcus mucosus type strain (O7/1).</title>
        <authorList>
            <person name="Wirth R."/>
            <person name="Chertkov O."/>
            <person name="Held B."/>
            <person name="Lapidus A."/>
            <person name="Nolan M."/>
            <person name="Lucas S."/>
            <person name="Hammon N."/>
            <person name="Deshpande S."/>
            <person name="Cheng J.F."/>
            <person name="Tapia R."/>
            <person name="Han C."/>
            <person name="Goodwin L."/>
            <person name="Pitluck S."/>
            <person name="Liolios K."/>
            <person name="Ioanna P."/>
            <person name="Ivanova N."/>
            <person name="Mavromatis K."/>
            <person name="Mikhailova N."/>
            <person name="Pati A."/>
            <person name="Chen A."/>
            <person name="Palaniappan K."/>
            <person name="Land M."/>
            <person name="Hauser L."/>
            <person name="Chang Y.J."/>
            <person name="Jeffries C.D."/>
            <person name="Bilek Y."/>
            <person name="Hader T."/>
            <person name="Rohde M."/>
            <person name="Spring S."/>
            <person name="Sikorski J."/>
            <person name="Goker M."/>
            <person name="Woyke T."/>
            <person name="Bristow J."/>
            <person name="Eisen J.A."/>
            <person name="Markowitz V."/>
            <person name="Hugenholtz P."/>
            <person name="Kyrpides N.C."/>
            <person name="Klenk H.P."/>
        </authorList>
    </citation>
    <scope>NUCLEOTIDE SEQUENCE [LARGE SCALE GENOMIC DNA]</scope>
    <source>
        <strain evidence="8">ATCC 35584 / DSM 2162 / JCM 9187 / O7/1</strain>
    </source>
</reference>
<evidence type="ECO:0000256" key="1">
    <source>
        <dbReference type="ARBA" id="ARBA00004651"/>
    </source>
</evidence>
<dbReference type="Pfam" id="PF02653">
    <property type="entry name" value="BPD_transp_2"/>
    <property type="match status" value="1"/>
</dbReference>
<evidence type="ECO:0000256" key="4">
    <source>
        <dbReference type="ARBA" id="ARBA00022989"/>
    </source>
</evidence>
<dbReference type="GO" id="GO:0005886">
    <property type="term" value="C:plasma membrane"/>
    <property type="evidence" value="ECO:0007669"/>
    <property type="project" value="UniProtKB-SubCell"/>
</dbReference>
<name>E8R856_DESM0</name>
<dbReference type="RefSeq" id="WP_013561904.1">
    <property type="nucleotide sequence ID" value="NC_014961.1"/>
</dbReference>
<evidence type="ECO:0000313" key="7">
    <source>
        <dbReference type="EMBL" id="ADV64682.1"/>
    </source>
</evidence>
<feature type="transmembrane region" description="Helical" evidence="6">
    <location>
        <begin position="263"/>
        <end position="283"/>
    </location>
</feature>
<protein>
    <submittedName>
        <fullName evidence="7">Nucleoside ABC transporter membrane protein</fullName>
    </submittedName>
</protein>
<dbReference type="HOGENOM" id="CLU_040769_0_0_2"/>
<accession>E8R856</accession>
<dbReference type="CDD" id="cd06580">
    <property type="entry name" value="TM_PBP1_transp_TpRbsC_like"/>
    <property type="match status" value="1"/>
</dbReference>
<feature type="transmembrane region" description="Helical" evidence="6">
    <location>
        <begin position="303"/>
        <end position="327"/>
    </location>
</feature>
<organism evidence="7 8">
    <name type="scientific">Desulfurococcus mucosus (strain ATCC 35584 / DSM 2162 / JCM 9187 / O7/1)</name>
    <dbReference type="NCBI Taxonomy" id="765177"/>
    <lineage>
        <taxon>Archaea</taxon>
        <taxon>Thermoproteota</taxon>
        <taxon>Thermoprotei</taxon>
        <taxon>Desulfurococcales</taxon>
        <taxon>Desulfurococcaceae</taxon>
        <taxon>Desulfurococcus</taxon>
    </lineage>
</organism>
<dbReference type="STRING" id="765177.Desmu_0363"/>